<feature type="chain" id="PRO_5046417334" evidence="1">
    <location>
        <begin position="23"/>
        <end position="202"/>
    </location>
</feature>
<comment type="caution">
    <text evidence="2">The sequence shown here is derived from an EMBL/GenBank/DDBJ whole genome shotgun (WGS) entry which is preliminary data.</text>
</comment>
<organism evidence="2 3">
    <name type="scientific">Thalassobacillus devorans</name>
    <dbReference type="NCBI Taxonomy" id="279813"/>
    <lineage>
        <taxon>Bacteria</taxon>
        <taxon>Bacillati</taxon>
        <taxon>Bacillota</taxon>
        <taxon>Bacilli</taxon>
        <taxon>Bacillales</taxon>
        <taxon>Bacillaceae</taxon>
        <taxon>Thalassobacillus</taxon>
    </lineage>
</organism>
<protein>
    <submittedName>
        <fullName evidence="2">Uncharacterized protein</fullName>
    </submittedName>
</protein>
<gene>
    <name evidence="2" type="ORF">GCM10007216_18320</name>
</gene>
<keyword evidence="3" id="KW-1185">Reference proteome</keyword>
<evidence type="ECO:0000313" key="2">
    <source>
        <dbReference type="EMBL" id="GGC87907.1"/>
    </source>
</evidence>
<sequence length="202" mass="22207">MKKVFISLIPLFFLFLVGCASASGTEKEEINYGEELENVVTDIVSNGAKAEDMINAYAIMWDGAISQDLSEDDAAEVLGVSVLTVRDHFEVSSDNYGGFSIDGDFNSVLASLKAYYSTNGSIEEIEAESDRIGEKLKELNTPSEEYEKVYDEVVQLYTLSEEFYELAISPSGSLVTYNEKIGQLSSDIVSKVKSIEVIMPAE</sequence>
<feature type="signal peptide" evidence="1">
    <location>
        <begin position="1"/>
        <end position="22"/>
    </location>
</feature>
<accession>A0ABQ1P0B3</accession>
<dbReference type="PROSITE" id="PS51257">
    <property type="entry name" value="PROKAR_LIPOPROTEIN"/>
    <property type="match status" value="1"/>
</dbReference>
<dbReference type="EMBL" id="BMCJ01000003">
    <property type="protein sequence ID" value="GGC87907.1"/>
    <property type="molecule type" value="Genomic_DNA"/>
</dbReference>
<evidence type="ECO:0000256" key="1">
    <source>
        <dbReference type="SAM" id="SignalP"/>
    </source>
</evidence>
<dbReference type="Proteomes" id="UP000619534">
    <property type="component" value="Unassembled WGS sequence"/>
</dbReference>
<proteinExistence type="predicted"/>
<evidence type="ECO:0000313" key="3">
    <source>
        <dbReference type="Proteomes" id="UP000619534"/>
    </source>
</evidence>
<dbReference type="RefSeq" id="WP_062446230.1">
    <property type="nucleotide sequence ID" value="NZ_BMCJ01000003.1"/>
</dbReference>
<reference evidence="3" key="1">
    <citation type="journal article" date="2019" name="Int. J. Syst. Evol. Microbiol.">
        <title>The Global Catalogue of Microorganisms (GCM) 10K type strain sequencing project: providing services to taxonomists for standard genome sequencing and annotation.</title>
        <authorList>
            <consortium name="The Broad Institute Genomics Platform"/>
            <consortium name="The Broad Institute Genome Sequencing Center for Infectious Disease"/>
            <person name="Wu L."/>
            <person name="Ma J."/>
        </authorList>
    </citation>
    <scope>NUCLEOTIDE SEQUENCE [LARGE SCALE GENOMIC DNA]</scope>
    <source>
        <strain evidence="3">CCM 7282</strain>
    </source>
</reference>
<keyword evidence="1" id="KW-0732">Signal</keyword>
<name>A0ABQ1P0B3_9BACI</name>